<gene>
    <name evidence="2" type="ORF">SK128_025614</name>
</gene>
<proteinExistence type="predicted"/>
<evidence type="ECO:0000313" key="2">
    <source>
        <dbReference type="EMBL" id="KAK7030361.1"/>
    </source>
</evidence>
<dbReference type="Pfam" id="PF17172">
    <property type="entry name" value="GST_N_4"/>
    <property type="match status" value="1"/>
</dbReference>
<sequence length="67" mass="7746">MQINYKEPMRPKGKSPWIALNGEEIADSQLIMERLGPKYGKNFSTHLSPDEKVIARSMRIMAEDHFL</sequence>
<name>A0AAN8WC74_HALRR</name>
<evidence type="ECO:0000259" key="1">
    <source>
        <dbReference type="Pfam" id="PF17172"/>
    </source>
</evidence>
<comment type="caution">
    <text evidence="2">The sequence shown here is derived from an EMBL/GenBank/DDBJ whole genome shotgun (WGS) entry which is preliminary data.</text>
</comment>
<dbReference type="EMBL" id="JAXCGZ010022552">
    <property type="protein sequence ID" value="KAK7030361.1"/>
    <property type="molecule type" value="Genomic_DNA"/>
</dbReference>
<feature type="domain" description="Thioredoxin-like fold" evidence="1">
    <location>
        <begin position="7"/>
        <end position="66"/>
    </location>
</feature>
<accession>A0AAN8WC74</accession>
<protein>
    <recommendedName>
        <fullName evidence="1">Thioredoxin-like fold domain-containing protein</fullName>
    </recommendedName>
</protein>
<organism evidence="2 3">
    <name type="scientific">Halocaridina rubra</name>
    <name type="common">Hawaiian red shrimp</name>
    <dbReference type="NCBI Taxonomy" id="373956"/>
    <lineage>
        <taxon>Eukaryota</taxon>
        <taxon>Metazoa</taxon>
        <taxon>Ecdysozoa</taxon>
        <taxon>Arthropoda</taxon>
        <taxon>Crustacea</taxon>
        <taxon>Multicrustacea</taxon>
        <taxon>Malacostraca</taxon>
        <taxon>Eumalacostraca</taxon>
        <taxon>Eucarida</taxon>
        <taxon>Decapoda</taxon>
        <taxon>Pleocyemata</taxon>
        <taxon>Caridea</taxon>
        <taxon>Atyoidea</taxon>
        <taxon>Atyidae</taxon>
        <taxon>Halocaridina</taxon>
    </lineage>
</organism>
<dbReference type="InterPro" id="IPR036249">
    <property type="entry name" value="Thioredoxin-like_sf"/>
</dbReference>
<dbReference type="InterPro" id="IPR012336">
    <property type="entry name" value="Thioredoxin-like_fold"/>
</dbReference>
<evidence type="ECO:0000313" key="3">
    <source>
        <dbReference type="Proteomes" id="UP001381693"/>
    </source>
</evidence>
<dbReference type="AlphaFoldDB" id="A0AAN8WC74"/>
<keyword evidence="3" id="KW-1185">Reference proteome</keyword>
<dbReference type="Proteomes" id="UP001381693">
    <property type="component" value="Unassembled WGS sequence"/>
</dbReference>
<dbReference type="SUPFAM" id="SSF52833">
    <property type="entry name" value="Thioredoxin-like"/>
    <property type="match status" value="1"/>
</dbReference>
<feature type="non-terminal residue" evidence="2">
    <location>
        <position position="67"/>
    </location>
</feature>
<reference evidence="2 3" key="1">
    <citation type="submission" date="2023-11" db="EMBL/GenBank/DDBJ databases">
        <title>Halocaridina rubra genome assembly.</title>
        <authorList>
            <person name="Smith C."/>
        </authorList>
    </citation>
    <scope>NUCLEOTIDE SEQUENCE [LARGE SCALE GENOMIC DNA]</scope>
    <source>
        <strain evidence="2">EP-1</strain>
        <tissue evidence="2">Whole</tissue>
    </source>
</reference>